<evidence type="ECO:0000313" key="2">
    <source>
        <dbReference type="EMBL" id="MTE16744.1"/>
    </source>
</evidence>
<name>A0A6I3L7P3_9NOCA</name>
<dbReference type="Pfam" id="PF12680">
    <property type="entry name" value="SnoaL_2"/>
    <property type="match status" value="1"/>
</dbReference>
<feature type="domain" description="SnoaL-like" evidence="1">
    <location>
        <begin position="88"/>
        <end position="209"/>
    </location>
</feature>
<reference evidence="2 3" key="1">
    <citation type="submission" date="2019-11" db="EMBL/GenBank/DDBJ databases">
        <title>Nocardia sp. nov. CT2-14 isolated from soil.</title>
        <authorList>
            <person name="Kanchanasin P."/>
            <person name="Tanasupawat S."/>
            <person name="Yuki M."/>
            <person name="Kudo T."/>
        </authorList>
    </citation>
    <scope>NUCLEOTIDE SEQUENCE [LARGE SCALE GENOMIC DNA]</scope>
    <source>
        <strain evidence="2 3">CT2-14</strain>
    </source>
</reference>
<organism evidence="2 3">
    <name type="scientific">Nocardia aurantiaca</name>
    <dbReference type="NCBI Taxonomy" id="2675850"/>
    <lineage>
        <taxon>Bacteria</taxon>
        <taxon>Bacillati</taxon>
        <taxon>Actinomycetota</taxon>
        <taxon>Actinomycetes</taxon>
        <taxon>Mycobacteriales</taxon>
        <taxon>Nocardiaceae</taxon>
        <taxon>Nocardia</taxon>
    </lineage>
</organism>
<dbReference type="EMBL" id="WMBB01000016">
    <property type="protein sequence ID" value="MTE16744.1"/>
    <property type="molecule type" value="Genomic_DNA"/>
</dbReference>
<dbReference type="SUPFAM" id="SSF54427">
    <property type="entry name" value="NTF2-like"/>
    <property type="match status" value="1"/>
</dbReference>
<evidence type="ECO:0000259" key="1">
    <source>
        <dbReference type="Pfam" id="PF12680"/>
    </source>
</evidence>
<accession>A0A6I3L7P3</accession>
<proteinExistence type="predicted"/>
<dbReference type="InterPro" id="IPR037401">
    <property type="entry name" value="SnoaL-like"/>
</dbReference>
<comment type="caution">
    <text evidence="2">The sequence shown here is derived from an EMBL/GenBank/DDBJ whole genome shotgun (WGS) entry which is preliminary data.</text>
</comment>
<dbReference type="Gene3D" id="3.10.450.50">
    <property type="match status" value="1"/>
</dbReference>
<dbReference type="Proteomes" id="UP000432464">
    <property type="component" value="Unassembled WGS sequence"/>
</dbReference>
<gene>
    <name evidence="2" type="ORF">GLP40_28810</name>
</gene>
<protein>
    <submittedName>
        <fullName evidence="2">Nuclear transport factor 2 family protein</fullName>
    </submittedName>
</protein>
<dbReference type="AlphaFoldDB" id="A0A6I3L7P3"/>
<dbReference type="InterPro" id="IPR032710">
    <property type="entry name" value="NTF2-like_dom_sf"/>
</dbReference>
<keyword evidence="3" id="KW-1185">Reference proteome</keyword>
<evidence type="ECO:0000313" key="3">
    <source>
        <dbReference type="Proteomes" id="UP000432464"/>
    </source>
</evidence>
<sequence length="259" mass="29927">MAGQGASESASGTEEFEARLQRALDRRRLRKPAPRFVQGNRSYGQRALGEDELNRLTRQWFLELEEQTSFYSEKLGHDIMWLNDWFKKYWMAWDQGVDEQALPELLAPDVEYKDPVSFGRPMVGIQAFIDYNQAFFDAIPDWRYDLLPGQFFINVTRDGEVRLMGRYVGTGFWEKPLRMYPFDKSAPAMPATGAFMQAPAVDRYHFNTDRQLQRGETMWDAFEAMQMSNLLPSDRSPVFRALVGAGSVGAAAQRLIRRR</sequence>